<evidence type="ECO:0000313" key="2">
    <source>
        <dbReference type="Proteomes" id="UP000435913"/>
    </source>
</evidence>
<dbReference type="GeneID" id="77925322"/>
<dbReference type="EMBL" id="MN812722">
    <property type="protein sequence ID" value="QGZ13244.1"/>
    <property type="molecule type" value="Genomic_DNA"/>
</dbReference>
<dbReference type="RefSeq" id="YP_010649762.1">
    <property type="nucleotide sequence ID" value="NC_070773.1"/>
</dbReference>
<keyword evidence="2" id="KW-1185">Reference proteome</keyword>
<protein>
    <submittedName>
        <fullName evidence="1">Uncharacterized protein</fullName>
    </submittedName>
</protein>
<sequence>MAGSQSITAQAMIVVKPSTKLKLTTLITIGCARELSQRNYQAHAKSEVITV</sequence>
<evidence type="ECO:0000313" key="1">
    <source>
        <dbReference type="EMBL" id="QGZ13244.1"/>
    </source>
</evidence>
<accession>A0A6B9J542</accession>
<organism evidence="1 2">
    <name type="scientific">Vibrio phage NF</name>
    <dbReference type="NCBI Taxonomy" id="2686202"/>
    <lineage>
        <taxon>Viruses</taxon>
        <taxon>Duplodnaviria</taxon>
        <taxon>Heunggongvirae</taxon>
        <taxon>Uroviricota</taxon>
        <taxon>Caudoviricetes</taxon>
        <taxon>Enfavirus</taxon>
        <taxon>Enfavirus NF</taxon>
    </lineage>
</organism>
<reference evidence="1" key="1">
    <citation type="submission" date="2019-12" db="EMBL/GenBank/DDBJ databases">
        <title>Isolation and complete genomic sequence of bacteriophage NF: A novel Vibrio alginolyticus phage isolated from the coastal water of Qingdao, China.</title>
        <authorList>
            <person name="Zhang X."/>
        </authorList>
    </citation>
    <scope>NUCLEOTIDE SEQUENCE [LARGE SCALE GENOMIC DNA]</scope>
</reference>
<dbReference type="KEGG" id="vg:77925322"/>
<name>A0A6B9J542_9CAUD</name>
<dbReference type="Proteomes" id="UP000435913">
    <property type="component" value="Segment"/>
</dbReference>
<proteinExistence type="predicted"/>